<keyword evidence="2" id="KW-1133">Transmembrane helix</keyword>
<keyword evidence="2" id="KW-0812">Transmembrane</keyword>
<evidence type="ECO:0000313" key="4">
    <source>
        <dbReference type="Proteomes" id="UP001319874"/>
    </source>
</evidence>
<gene>
    <name evidence="3" type="ORF">PTKU64_80120</name>
</gene>
<reference evidence="3 4" key="1">
    <citation type="journal article" date="2022" name="Front. Microbiol.">
        <title>Identification and characterization of a novel class of self-sufficient cytochrome P450 hydroxylase involved in cyclohexanecarboxylate degradation in Paraburkholderia terrae strain KU-64.</title>
        <authorList>
            <person name="Yamamoto T."/>
            <person name="Hasegawa Y."/>
            <person name="Iwaki H."/>
        </authorList>
    </citation>
    <scope>NUCLEOTIDE SEQUENCE [LARGE SCALE GENOMIC DNA]</scope>
    <source>
        <strain evidence="3 4">KU-64</strain>
    </source>
</reference>
<feature type="transmembrane region" description="Helical" evidence="2">
    <location>
        <begin position="169"/>
        <end position="189"/>
    </location>
</feature>
<evidence type="ECO:0000256" key="1">
    <source>
        <dbReference type="SAM" id="MobiDB-lite"/>
    </source>
</evidence>
<feature type="transmembrane region" description="Helical" evidence="2">
    <location>
        <begin position="95"/>
        <end position="113"/>
    </location>
</feature>
<feature type="compositionally biased region" description="Low complexity" evidence="1">
    <location>
        <begin position="257"/>
        <end position="271"/>
    </location>
</feature>
<feature type="compositionally biased region" description="Polar residues" evidence="1">
    <location>
        <begin position="215"/>
        <end position="226"/>
    </location>
</feature>
<feature type="region of interest" description="Disordered" evidence="1">
    <location>
        <begin position="301"/>
        <end position="330"/>
    </location>
</feature>
<evidence type="ECO:0000256" key="2">
    <source>
        <dbReference type="SAM" id="Phobius"/>
    </source>
</evidence>
<evidence type="ECO:0000313" key="3">
    <source>
        <dbReference type="EMBL" id="BCZ84337.1"/>
    </source>
</evidence>
<dbReference type="Proteomes" id="UP001319874">
    <property type="component" value="Chromosome 3"/>
</dbReference>
<sequence length="453" mass="48952">MPRVPATEYMARPATAGKEVEMSHELYIQVLSAMFLFWNGARILTYLPTIGKLLAREADVRSHSLLSWGSWAISNGTFALMLLEMSRGIPNGMFWMNLANTLMCVIVSVIILFRRFSRKITRNESAAGAVSMQPGLLHRRAGILAVGAHLAVDPVPVAPTTWFGRPELWVAWTSALAFGVAGAITLDVWPNHHDQSAYDVSRASTEVHGTIEPVSPTQQVSSSGPVTPSTAPAARAIAHTALATPTPSTSPERRAAPSRASAARRPVAGRPGKAGSDVHQNRGNWASHFMASVRQALGIPRSAPPKRQMSSPGRSAPPSSASSRGTAVSRAEIARRVPSPPFNHGAAPSRDFAASQFATGRPGRAGDFATQDRPRPARPVPVYEAPPTVVFEAAPVVEYAGQPGVYQEPPVMYAQAPDAYGRGYEGEYRDRRQWHDNGLHKGWKHHQHDEDGD</sequence>
<name>A0ABM7U9Z3_9BURK</name>
<keyword evidence="2" id="KW-0472">Membrane</keyword>
<protein>
    <recommendedName>
        <fullName evidence="5">Transmembrane protein</fullName>
    </recommendedName>
</protein>
<dbReference type="EMBL" id="AP024957">
    <property type="protein sequence ID" value="BCZ84337.1"/>
    <property type="molecule type" value="Genomic_DNA"/>
</dbReference>
<feature type="region of interest" description="Disordered" evidence="1">
    <location>
        <begin position="357"/>
        <end position="381"/>
    </location>
</feature>
<keyword evidence="4" id="KW-1185">Reference proteome</keyword>
<evidence type="ECO:0008006" key="5">
    <source>
        <dbReference type="Google" id="ProtNLM"/>
    </source>
</evidence>
<proteinExistence type="predicted"/>
<organism evidence="3 4">
    <name type="scientific">Paraburkholderia terrae</name>
    <dbReference type="NCBI Taxonomy" id="311230"/>
    <lineage>
        <taxon>Bacteria</taxon>
        <taxon>Pseudomonadati</taxon>
        <taxon>Pseudomonadota</taxon>
        <taxon>Betaproteobacteria</taxon>
        <taxon>Burkholderiales</taxon>
        <taxon>Burkholderiaceae</taxon>
        <taxon>Paraburkholderia</taxon>
    </lineage>
</organism>
<accession>A0ABM7U9Z3</accession>
<feature type="compositionally biased region" description="Low complexity" evidence="1">
    <location>
        <begin position="310"/>
        <end position="325"/>
    </location>
</feature>
<feature type="region of interest" description="Disordered" evidence="1">
    <location>
        <begin position="200"/>
        <end position="281"/>
    </location>
</feature>
<feature type="compositionally biased region" description="Low complexity" evidence="1">
    <location>
        <begin position="227"/>
        <end position="250"/>
    </location>
</feature>